<comment type="similarity">
    <text evidence="1 2">Belongs to the RNase T2 family.</text>
</comment>
<sequence length="251" mass="26776">MWRHLVLLVGVLVSSSLGATEATDAANVTRHLQRGTLPGPDKAQAKAANFDMFTLSAYYWPGHCATSQSIPKCVTMPPQWKSGLVVHGLWPGYSDAFKRANGLPATAQGPDGGNIKCFGTPYDKKLAPQPPADELVFPGIGVSNKSPDFHLYQWNKHGICAQMDQKTYWATAVSLGKAASAKFVVPKTGSISAADLQKMIGSLAQPTCFRNNKGQTVLWFVNYCYKRAQGVGGATACPGVSNCAGTITLNV</sequence>
<dbReference type="SUPFAM" id="SSF55895">
    <property type="entry name" value="Ribonuclease Rh-like"/>
    <property type="match status" value="1"/>
</dbReference>
<gene>
    <name evidence="4" type="ORF">Poli38472_007205</name>
</gene>
<dbReference type="GO" id="GO:0003723">
    <property type="term" value="F:RNA binding"/>
    <property type="evidence" value="ECO:0007669"/>
    <property type="project" value="InterPro"/>
</dbReference>
<dbReference type="GO" id="GO:0006401">
    <property type="term" value="P:RNA catabolic process"/>
    <property type="evidence" value="ECO:0007669"/>
    <property type="project" value="UniProtKB-ARBA"/>
</dbReference>
<organism evidence="4 5">
    <name type="scientific">Pythium oligandrum</name>
    <name type="common">Mycoparasitic fungus</name>
    <dbReference type="NCBI Taxonomy" id="41045"/>
    <lineage>
        <taxon>Eukaryota</taxon>
        <taxon>Sar</taxon>
        <taxon>Stramenopiles</taxon>
        <taxon>Oomycota</taxon>
        <taxon>Peronosporomycetes</taxon>
        <taxon>Pythiales</taxon>
        <taxon>Pythiaceae</taxon>
        <taxon>Pythium</taxon>
    </lineage>
</organism>
<keyword evidence="5" id="KW-1185">Reference proteome</keyword>
<dbReference type="Pfam" id="PF00445">
    <property type="entry name" value="Ribonuclease_T2"/>
    <property type="match status" value="1"/>
</dbReference>
<feature type="chain" id="PRO_5035473371" evidence="3">
    <location>
        <begin position="19"/>
        <end position="251"/>
    </location>
</feature>
<dbReference type="EMBL" id="SPLM01000110">
    <property type="protein sequence ID" value="TMW59060.1"/>
    <property type="molecule type" value="Genomic_DNA"/>
</dbReference>
<comment type="caution">
    <text evidence="4">The sequence shown here is derived from an EMBL/GenBank/DDBJ whole genome shotgun (WGS) entry which is preliminary data.</text>
</comment>
<evidence type="ECO:0000313" key="4">
    <source>
        <dbReference type="EMBL" id="TMW59060.1"/>
    </source>
</evidence>
<protein>
    <submittedName>
        <fullName evidence="4">Uncharacterized protein</fullName>
    </submittedName>
</protein>
<dbReference type="Gene3D" id="3.90.730.10">
    <property type="entry name" value="Ribonuclease T2-like"/>
    <property type="match status" value="1"/>
</dbReference>
<dbReference type="InterPro" id="IPR036430">
    <property type="entry name" value="RNase_T2-like_sf"/>
</dbReference>
<evidence type="ECO:0000256" key="3">
    <source>
        <dbReference type="SAM" id="SignalP"/>
    </source>
</evidence>
<dbReference type="PANTHER" id="PTHR11240">
    <property type="entry name" value="RIBONUCLEASE T2"/>
    <property type="match status" value="1"/>
</dbReference>
<evidence type="ECO:0000256" key="2">
    <source>
        <dbReference type="RuleBase" id="RU004328"/>
    </source>
</evidence>
<keyword evidence="3" id="KW-0732">Signal</keyword>
<feature type="signal peptide" evidence="3">
    <location>
        <begin position="1"/>
        <end position="18"/>
    </location>
</feature>
<dbReference type="GO" id="GO:0033897">
    <property type="term" value="F:ribonuclease T2 activity"/>
    <property type="evidence" value="ECO:0007669"/>
    <property type="project" value="InterPro"/>
</dbReference>
<dbReference type="PROSITE" id="PS00530">
    <property type="entry name" value="RNASE_T2_1"/>
    <property type="match status" value="1"/>
</dbReference>
<dbReference type="InterPro" id="IPR001568">
    <property type="entry name" value="RNase_T2-like"/>
</dbReference>
<accession>A0A8K1CA29</accession>
<proteinExistence type="inferred from homology"/>
<dbReference type="AlphaFoldDB" id="A0A8K1CA29"/>
<dbReference type="InterPro" id="IPR018188">
    <property type="entry name" value="RNase_T2_His_AS_1"/>
</dbReference>
<dbReference type="InterPro" id="IPR033130">
    <property type="entry name" value="RNase_T2_His_AS_2"/>
</dbReference>
<dbReference type="OrthoDB" id="162479at2759"/>
<dbReference type="PANTHER" id="PTHR11240:SF22">
    <property type="entry name" value="RIBONUCLEASE T2"/>
    <property type="match status" value="1"/>
</dbReference>
<reference evidence="4" key="1">
    <citation type="submission" date="2019-03" db="EMBL/GenBank/DDBJ databases">
        <title>Long read genome sequence of the mycoparasitic Pythium oligandrum ATCC 38472 isolated from sugarbeet rhizosphere.</title>
        <authorList>
            <person name="Gaulin E."/>
        </authorList>
    </citation>
    <scope>NUCLEOTIDE SEQUENCE</scope>
    <source>
        <strain evidence="4">ATCC 38472_TT</strain>
    </source>
</reference>
<evidence type="ECO:0000256" key="1">
    <source>
        <dbReference type="ARBA" id="ARBA00007469"/>
    </source>
</evidence>
<dbReference type="Proteomes" id="UP000794436">
    <property type="component" value="Unassembled WGS sequence"/>
</dbReference>
<name>A0A8K1CA29_PYTOL</name>
<dbReference type="PROSITE" id="PS00531">
    <property type="entry name" value="RNASE_T2_2"/>
    <property type="match status" value="1"/>
</dbReference>
<evidence type="ECO:0000313" key="5">
    <source>
        <dbReference type="Proteomes" id="UP000794436"/>
    </source>
</evidence>